<sequence length="132" mass="14980">MGQERYARAYDYLGGQLPMMKDYAKKFCEAHPHLSIDLINTRSRIQLACHCNTLVDRRPSGLLTIGLQQIRVSTLNQDEIDLFEESVNGIITLSEGRLSKSTAHGNPLTTQDEKVIGFLSMWYFISPKIAMF</sequence>
<dbReference type="EMBL" id="MFZO01000035">
    <property type="protein sequence ID" value="OGK24363.1"/>
    <property type="molecule type" value="Genomic_DNA"/>
</dbReference>
<dbReference type="AlphaFoldDB" id="A0A1F7GZY9"/>
<name>A0A1F7GZY9_9BACT</name>
<gene>
    <name evidence="1" type="ORF">A3C25_00720</name>
</gene>
<proteinExistence type="predicted"/>
<reference evidence="1 2" key="1">
    <citation type="journal article" date="2016" name="Nat. Commun.">
        <title>Thousands of microbial genomes shed light on interconnected biogeochemical processes in an aquifer system.</title>
        <authorList>
            <person name="Anantharaman K."/>
            <person name="Brown C.T."/>
            <person name="Hug L.A."/>
            <person name="Sharon I."/>
            <person name="Castelle C.J."/>
            <person name="Probst A.J."/>
            <person name="Thomas B.C."/>
            <person name="Singh A."/>
            <person name="Wilkins M.J."/>
            <person name="Karaoz U."/>
            <person name="Brodie E.L."/>
            <person name="Williams K.H."/>
            <person name="Hubbard S.S."/>
            <person name="Banfield J.F."/>
        </authorList>
    </citation>
    <scope>NUCLEOTIDE SEQUENCE [LARGE SCALE GENOMIC DNA]</scope>
</reference>
<accession>A0A1F7GZY9</accession>
<evidence type="ECO:0000313" key="1">
    <source>
        <dbReference type="EMBL" id="OGK24363.1"/>
    </source>
</evidence>
<evidence type="ECO:0000313" key="2">
    <source>
        <dbReference type="Proteomes" id="UP000177913"/>
    </source>
</evidence>
<comment type="caution">
    <text evidence="1">The sequence shown here is derived from an EMBL/GenBank/DDBJ whole genome shotgun (WGS) entry which is preliminary data.</text>
</comment>
<dbReference type="Proteomes" id="UP000177913">
    <property type="component" value="Unassembled WGS sequence"/>
</dbReference>
<organism evidence="1 2">
    <name type="scientific">Candidatus Roizmanbacteria bacterium RIFCSPHIGHO2_02_FULL_38_11</name>
    <dbReference type="NCBI Taxonomy" id="1802039"/>
    <lineage>
        <taxon>Bacteria</taxon>
        <taxon>Candidatus Roizmaniibacteriota</taxon>
    </lineage>
</organism>
<protein>
    <submittedName>
        <fullName evidence="1">Uncharacterized protein</fullName>
    </submittedName>
</protein>